<proteinExistence type="predicted"/>
<dbReference type="RefSeq" id="WP_302913640.1">
    <property type="nucleotide sequence ID" value="NZ_JAUMSQ010000039.1"/>
</dbReference>
<comment type="caution">
    <text evidence="1">The sequence shown here is derived from an EMBL/GenBank/DDBJ whole genome shotgun (WGS) entry which is preliminary data.</text>
</comment>
<gene>
    <name evidence="1" type="ORF">Q2100_08385</name>
</gene>
<dbReference type="EMBL" id="JAUMSQ010000039">
    <property type="protein sequence ID" value="MDO3635756.1"/>
    <property type="molecule type" value="Genomic_DNA"/>
</dbReference>
<name>A0ABT8UF01_9MYCO</name>
<evidence type="ECO:0000313" key="1">
    <source>
        <dbReference type="EMBL" id="MDO3635756.1"/>
    </source>
</evidence>
<protein>
    <submittedName>
        <fullName evidence="1">Uncharacterized protein</fullName>
    </submittedName>
</protein>
<sequence length="609" mass="66932">MPAPLNGGAPFNLGRFAGPPPVVVASEILDSPMGASARRAVWRCVGALPALTVVAGLFADFDLAAIAETRSTIERQFINGCVGDLQKPLARQMSRGRTVFTNVGLITCIKEIVQYAAEDSMVELTAGDLTRCVLGINQDNDRVDPAVMARATNPSGVDIEALRADADELSLDFVAQGLFDYTDTLETLACSVQEIWRSGWAPGTPQKVVDALGASPADLFAEVTGVQLDDFVALAWFFWNAARNDGQVGFDAGLIDATGLSPNTIETFRRQCTLSLSELRDRLADERMSNAATPWARYTLQEFPFLRLNDGSVLMLRLQYVIQRLFGDLLYLKVHDALKVSDPKRADKFKNAMNAIHESRVGSVLQRIAAHEARFGGAVVITEEEMKAAWSNRRGEHPKICDYAFVQGDHAILIDANNRSLPKKFADRSAAGSDLHDEIQNMFAATKFGQLTSTARQFRSHGWADTDGNALITDRTKFLPFVVTPNAGIPSNMFTERLIMAKAIPLIAEFNSKVLPPTILTWRDLQILEGIAEQGKGGRVIELLIMWRISNYRMLTQGRGLPRSLTDFIDETFTLGHPMPAHDQTVGTKFLQAIHTHAQRLFNDAEGAQ</sequence>
<dbReference type="Proteomes" id="UP001168823">
    <property type="component" value="Unassembled WGS sequence"/>
</dbReference>
<organism evidence="1 2">
    <name type="scientific">Mycolicibacterium arseniciresistens</name>
    <dbReference type="NCBI Taxonomy" id="3062257"/>
    <lineage>
        <taxon>Bacteria</taxon>
        <taxon>Bacillati</taxon>
        <taxon>Actinomycetota</taxon>
        <taxon>Actinomycetes</taxon>
        <taxon>Mycobacteriales</taxon>
        <taxon>Mycobacteriaceae</taxon>
        <taxon>Mycolicibacterium</taxon>
    </lineage>
</organism>
<keyword evidence="2" id="KW-1185">Reference proteome</keyword>
<evidence type="ECO:0000313" key="2">
    <source>
        <dbReference type="Proteomes" id="UP001168823"/>
    </source>
</evidence>
<reference evidence="1" key="1">
    <citation type="submission" date="2023-07" db="EMBL/GenBank/DDBJ databases">
        <title>Mycolicibacterium sp. nov., a novel bacterial species.</title>
        <authorList>
            <person name="Cao Y."/>
        </authorList>
    </citation>
    <scope>NUCLEOTIDE SEQUENCE</scope>
    <source>
        <strain evidence="1">KC 300</strain>
    </source>
</reference>
<accession>A0ABT8UF01</accession>